<feature type="compositionally biased region" description="Basic and acidic residues" evidence="1">
    <location>
        <begin position="278"/>
        <end position="291"/>
    </location>
</feature>
<evidence type="ECO:0000313" key="2">
    <source>
        <dbReference type="EMBL" id="KAI9194042.1"/>
    </source>
</evidence>
<feature type="region of interest" description="Disordered" evidence="1">
    <location>
        <begin position="178"/>
        <end position="216"/>
    </location>
</feature>
<evidence type="ECO:0000313" key="3">
    <source>
        <dbReference type="Proteomes" id="UP001064489"/>
    </source>
</evidence>
<feature type="region of interest" description="Disordered" evidence="1">
    <location>
        <begin position="278"/>
        <end position="301"/>
    </location>
</feature>
<organism evidence="2 3">
    <name type="scientific">Acer negundo</name>
    <name type="common">Box elder</name>
    <dbReference type="NCBI Taxonomy" id="4023"/>
    <lineage>
        <taxon>Eukaryota</taxon>
        <taxon>Viridiplantae</taxon>
        <taxon>Streptophyta</taxon>
        <taxon>Embryophyta</taxon>
        <taxon>Tracheophyta</taxon>
        <taxon>Spermatophyta</taxon>
        <taxon>Magnoliopsida</taxon>
        <taxon>eudicotyledons</taxon>
        <taxon>Gunneridae</taxon>
        <taxon>Pentapetalae</taxon>
        <taxon>rosids</taxon>
        <taxon>malvids</taxon>
        <taxon>Sapindales</taxon>
        <taxon>Sapindaceae</taxon>
        <taxon>Hippocastanoideae</taxon>
        <taxon>Acereae</taxon>
        <taxon>Acer</taxon>
    </lineage>
</organism>
<reference evidence="2" key="2">
    <citation type="submission" date="2023-02" db="EMBL/GenBank/DDBJ databases">
        <authorList>
            <person name="Swenson N.G."/>
            <person name="Wegrzyn J.L."/>
            <person name="Mcevoy S.L."/>
        </authorList>
    </citation>
    <scope>NUCLEOTIDE SEQUENCE</scope>
    <source>
        <strain evidence="2">91603</strain>
        <tissue evidence="2">Leaf</tissue>
    </source>
</reference>
<feature type="compositionally biased region" description="Basic and acidic residues" evidence="1">
    <location>
        <begin position="200"/>
        <end position="210"/>
    </location>
</feature>
<dbReference type="AlphaFoldDB" id="A0AAD5JCG7"/>
<keyword evidence="3" id="KW-1185">Reference proteome</keyword>
<gene>
    <name evidence="2" type="ORF">LWI28_002638</name>
</gene>
<proteinExistence type="predicted"/>
<protein>
    <submittedName>
        <fullName evidence="2">Uncharacterized protein</fullName>
    </submittedName>
</protein>
<dbReference type="EMBL" id="JAJSOW010000003">
    <property type="protein sequence ID" value="KAI9194042.1"/>
    <property type="molecule type" value="Genomic_DNA"/>
</dbReference>
<dbReference type="Proteomes" id="UP001064489">
    <property type="component" value="Chromosome 1"/>
</dbReference>
<reference evidence="2" key="1">
    <citation type="journal article" date="2022" name="Plant J.">
        <title>Strategies of tolerance reflected in two North American maple genomes.</title>
        <authorList>
            <person name="McEvoy S.L."/>
            <person name="Sezen U.U."/>
            <person name="Trouern-Trend A."/>
            <person name="McMahon S.M."/>
            <person name="Schaberg P.G."/>
            <person name="Yang J."/>
            <person name="Wegrzyn J.L."/>
            <person name="Swenson N.G."/>
        </authorList>
    </citation>
    <scope>NUCLEOTIDE SEQUENCE</scope>
    <source>
        <strain evidence="2">91603</strain>
    </source>
</reference>
<accession>A0AAD5JCG7</accession>
<comment type="caution">
    <text evidence="2">The sequence shown here is derived from an EMBL/GenBank/DDBJ whole genome shotgun (WGS) entry which is preliminary data.</text>
</comment>
<evidence type="ECO:0000256" key="1">
    <source>
        <dbReference type="SAM" id="MobiDB-lite"/>
    </source>
</evidence>
<sequence>MGDQDAHLEQREFPLMADQNQRELHPAAIPVQEGLFHGEGDSTLRDYTMPRFEQNMSSIHRPTIAKNSFEIKTSVIQMISTTCMFNGLASDDPNFTFRTSTKYVTPSRQPLDIRVLKKMEIHKCGNDESKKEAMGFPSLITYFCINAGIDLSAEEIKELPIDIRINQWYSFYPSRGLRRPRGPKRTRIEAEDSESDAEGSEPKAGDVEDVKDVEEDDNVEDGLMQDFTELRIELKVFPYSRPKKAHPFPLSHIPPIGGPAISEEAAQINIATERSLKELADREAAVRDPSSKGKGKLPRTS</sequence>
<name>A0AAD5JCG7_ACENE</name>